<evidence type="ECO:0000313" key="3">
    <source>
        <dbReference type="Proteomes" id="UP000055702"/>
    </source>
</evidence>
<dbReference type="EMBL" id="LRDC01000010">
    <property type="protein sequence ID" value="KVX02761.1"/>
    <property type="molecule type" value="Genomic_DNA"/>
</dbReference>
<name>A0A106C1Y2_SHEFR</name>
<dbReference type="InterPro" id="IPR025351">
    <property type="entry name" value="Pvc16_N"/>
</dbReference>
<protein>
    <recommendedName>
        <fullName evidence="1">Pvc16 N-terminal domain-containing protein</fullName>
    </recommendedName>
</protein>
<reference evidence="2 3" key="1">
    <citation type="submission" date="2016-01" db="EMBL/GenBank/DDBJ databases">
        <title>Draft genome of the antarctic isolate Shewanella frigidimarina Ag06-30.</title>
        <authorList>
            <person name="Parmeciano Di Noto G."/>
            <person name="Vazquez S."/>
            <person name="Mac Cormack W."/>
            <person name="Iriarte A."/>
            <person name="Quiroga C."/>
        </authorList>
    </citation>
    <scope>NUCLEOTIDE SEQUENCE [LARGE SCALE GENOMIC DNA]</scope>
    <source>
        <strain evidence="2 3">Ag06-30</strain>
    </source>
</reference>
<dbReference type="Pfam" id="PF14065">
    <property type="entry name" value="Pvc16_N"/>
    <property type="match status" value="1"/>
</dbReference>
<comment type="caution">
    <text evidence="2">The sequence shown here is derived from an EMBL/GenBank/DDBJ whole genome shotgun (WGS) entry which is preliminary data.</text>
</comment>
<dbReference type="AlphaFoldDB" id="A0A106C1Y2"/>
<organism evidence="2">
    <name type="scientific">Shewanella frigidimarina</name>
    <dbReference type="NCBI Taxonomy" id="56812"/>
    <lineage>
        <taxon>Bacteria</taxon>
        <taxon>Pseudomonadati</taxon>
        <taxon>Pseudomonadota</taxon>
        <taxon>Gammaproteobacteria</taxon>
        <taxon>Alteromonadales</taxon>
        <taxon>Shewanellaceae</taxon>
        <taxon>Shewanella</taxon>
    </lineage>
</organism>
<feature type="domain" description="Pvc16 N-terminal" evidence="1">
    <location>
        <begin position="9"/>
        <end position="174"/>
    </location>
</feature>
<dbReference type="Proteomes" id="UP000055702">
    <property type="component" value="Unassembled WGS sequence"/>
</dbReference>
<evidence type="ECO:0000313" key="2">
    <source>
        <dbReference type="EMBL" id="KVX02761.1"/>
    </source>
</evidence>
<accession>A0A106C1Y2</accession>
<proteinExistence type="predicted"/>
<sequence>MLLSCMEHIAYRLNQHLKIRFELSEDIVVISNLVDHDGSVCAHINNRVVIFITNIEKETAMNLGGAIPNTSSFTTAKPIFLNLYVMVSANFTGTNYNESLKFISSVIGFFQAHPVFNHQNSPDLDKKIDKIILDIENVQTQDLSNMWGMFGAKYVPSILYKVRMITIDDQAEIARVNRTSNVDVIAETQSDRI</sequence>
<evidence type="ECO:0000259" key="1">
    <source>
        <dbReference type="Pfam" id="PF14065"/>
    </source>
</evidence>
<gene>
    <name evidence="2" type="ORF">AWJ07_12800</name>
</gene>